<accession>A0A1J8PKY3</accession>
<dbReference type="AlphaFoldDB" id="A0A1J8PKY3"/>
<dbReference type="OrthoDB" id="2680521at2759"/>
<organism evidence="2 3">
    <name type="scientific">Rhizopogon vesiculosus</name>
    <dbReference type="NCBI Taxonomy" id="180088"/>
    <lineage>
        <taxon>Eukaryota</taxon>
        <taxon>Fungi</taxon>
        <taxon>Dikarya</taxon>
        <taxon>Basidiomycota</taxon>
        <taxon>Agaricomycotina</taxon>
        <taxon>Agaricomycetes</taxon>
        <taxon>Agaricomycetidae</taxon>
        <taxon>Boletales</taxon>
        <taxon>Suillineae</taxon>
        <taxon>Rhizopogonaceae</taxon>
        <taxon>Rhizopogon</taxon>
    </lineage>
</organism>
<reference evidence="2 3" key="1">
    <citation type="submission" date="2016-03" db="EMBL/GenBank/DDBJ databases">
        <title>Comparative genomics of the ectomycorrhizal sister species Rhizopogon vinicolor and Rhizopogon vesiculosus (Basidiomycota: Boletales) reveals a divergence of the mating type B locus.</title>
        <authorList>
            <person name="Mujic A.B."/>
            <person name="Kuo A."/>
            <person name="Tritt A."/>
            <person name="Lipzen A."/>
            <person name="Chen C."/>
            <person name="Johnson J."/>
            <person name="Sharma A."/>
            <person name="Barry K."/>
            <person name="Grigoriev I.V."/>
            <person name="Spatafora J.W."/>
        </authorList>
    </citation>
    <scope>NUCLEOTIDE SEQUENCE [LARGE SCALE GENOMIC DNA]</scope>
    <source>
        <strain evidence="2 3">AM-OR11-056</strain>
    </source>
</reference>
<keyword evidence="1" id="KW-1133">Transmembrane helix</keyword>
<dbReference type="STRING" id="180088.A0A1J8PKY3"/>
<keyword evidence="3" id="KW-1185">Reference proteome</keyword>
<evidence type="ECO:0000313" key="2">
    <source>
        <dbReference type="EMBL" id="OJA09822.1"/>
    </source>
</evidence>
<dbReference type="EMBL" id="LVVM01005774">
    <property type="protein sequence ID" value="OJA09822.1"/>
    <property type="molecule type" value="Genomic_DNA"/>
</dbReference>
<evidence type="ECO:0000313" key="3">
    <source>
        <dbReference type="Proteomes" id="UP000183567"/>
    </source>
</evidence>
<evidence type="ECO:0000256" key="1">
    <source>
        <dbReference type="SAM" id="Phobius"/>
    </source>
</evidence>
<gene>
    <name evidence="2" type="ORF">AZE42_12193</name>
</gene>
<name>A0A1J8PKY3_9AGAM</name>
<sequence>MRSLWKYSGEFQYLYPSGLLHILVRDAMMFFVVSIFSDALTIVSWSAFLVHSRLFAGLTIPRIQDISFLKRASIITLLSCDLIAFNESRVYRFSVPLLSVAGQRLVLNLKRLKTRTYATHDLSREVDRQLEGFAEPDCSIALDDMGESGQEASGLGNPSRS</sequence>
<keyword evidence="1" id="KW-0472">Membrane</keyword>
<feature type="transmembrane region" description="Helical" evidence="1">
    <location>
        <begin position="27"/>
        <end position="48"/>
    </location>
</feature>
<keyword evidence="1" id="KW-0812">Transmembrane</keyword>
<proteinExistence type="predicted"/>
<protein>
    <submittedName>
        <fullName evidence="2">Uncharacterized protein</fullName>
    </submittedName>
</protein>
<dbReference type="Proteomes" id="UP000183567">
    <property type="component" value="Unassembled WGS sequence"/>
</dbReference>
<comment type="caution">
    <text evidence="2">The sequence shown here is derived from an EMBL/GenBank/DDBJ whole genome shotgun (WGS) entry which is preliminary data.</text>
</comment>